<dbReference type="SUPFAM" id="SSF56112">
    <property type="entry name" value="Protein kinase-like (PK-like)"/>
    <property type="match status" value="1"/>
</dbReference>
<dbReference type="InterPro" id="IPR051678">
    <property type="entry name" value="AGP_Transferase"/>
</dbReference>
<evidence type="ECO:0000313" key="3">
    <source>
        <dbReference type="Proteomes" id="UP001596087"/>
    </source>
</evidence>
<accession>A0ABW0BQK7</accession>
<comment type="caution">
    <text evidence="2">The sequence shown here is derived from an EMBL/GenBank/DDBJ whole genome shotgun (WGS) entry which is preliminary data.</text>
</comment>
<dbReference type="Pfam" id="PF01636">
    <property type="entry name" value="APH"/>
    <property type="match status" value="1"/>
</dbReference>
<organism evidence="2 3">
    <name type="scientific">Nocardioides taihuensis</name>
    <dbReference type="NCBI Taxonomy" id="1835606"/>
    <lineage>
        <taxon>Bacteria</taxon>
        <taxon>Bacillati</taxon>
        <taxon>Actinomycetota</taxon>
        <taxon>Actinomycetes</taxon>
        <taxon>Propionibacteriales</taxon>
        <taxon>Nocardioidaceae</taxon>
        <taxon>Nocardioides</taxon>
    </lineage>
</organism>
<proteinExistence type="predicted"/>
<name>A0ABW0BQK7_9ACTN</name>
<dbReference type="PANTHER" id="PTHR21310">
    <property type="entry name" value="AMINOGLYCOSIDE PHOSPHOTRANSFERASE-RELATED-RELATED"/>
    <property type="match status" value="1"/>
</dbReference>
<dbReference type="Proteomes" id="UP001596087">
    <property type="component" value="Unassembled WGS sequence"/>
</dbReference>
<feature type="domain" description="Aminoglycoside phosphotransferase" evidence="1">
    <location>
        <begin position="6"/>
        <end position="246"/>
    </location>
</feature>
<reference evidence="3" key="1">
    <citation type="journal article" date="2019" name="Int. J. Syst. Evol. Microbiol.">
        <title>The Global Catalogue of Microorganisms (GCM) 10K type strain sequencing project: providing services to taxonomists for standard genome sequencing and annotation.</title>
        <authorList>
            <consortium name="The Broad Institute Genomics Platform"/>
            <consortium name="The Broad Institute Genome Sequencing Center for Infectious Disease"/>
            <person name="Wu L."/>
            <person name="Ma J."/>
        </authorList>
    </citation>
    <scope>NUCLEOTIDE SEQUENCE [LARGE SCALE GENOMIC DNA]</scope>
    <source>
        <strain evidence="3">DFY41</strain>
    </source>
</reference>
<dbReference type="InterPro" id="IPR011009">
    <property type="entry name" value="Kinase-like_dom_sf"/>
</dbReference>
<dbReference type="InterPro" id="IPR002575">
    <property type="entry name" value="Aminoglycoside_PTrfase"/>
</dbReference>
<dbReference type="EMBL" id="JBHSKD010000027">
    <property type="protein sequence ID" value="MFC5178856.1"/>
    <property type="molecule type" value="Genomic_DNA"/>
</dbReference>
<protein>
    <submittedName>
        <fullName evidence="2">Phosphotransferase family protein</fullName>
    </submittedName>
</protein>
<sequence length="296" mass="31273">MDFSSLTPLAGGWSGRTFVAEVAGERAVVRVYPPGQGTPLAPEVDAAVLRLVRGLVPVPEVLEVRRADEAADAPGLLVTAWVTGVRGDLLLPDLDDAAAGRVGAQLGEVAADLAGMPQPRPGPFLDADLTIGSFGDDGLPEFVAAHEAGFSHWDEAERAGLAEVAAAAQDLLDTVGRCSLVHSDLNPKNVLVDPERLVVTGVVDWEFAHAGHPFTDLGNLLRFERPPGRAAYAGAVLRAWAARRRTDPDEALALARAADLWALVDLAARAPDNPVARRAHDRLRQIARTRDPGASS</sequence>
<dbReference type="PANTHER" id="PTHR21310:SF15">
    <property type="entry name" value="AMINOGLYCOSIDE PHOSPHOTRANSFERASE DOMAIN-CONTAINING PROTEIN"/>
    <property type="match status" value="1"/>
</dbReference>
<gene>
    <name evidence="2" type="ORF">ACFPGP_19395</name>
</gene>
<evidence type="ECO:0000313" key="2">
    <source>
        <dbReference type="EMBL" id="MFC5178856.1"/>
    </source>
</evidence>
<keyword evidence="3" id="KW-1185">Reference proteome</keyword>
<dbReference type="Gene3D" id="3.90.1200.10">
    <property type="match status" value="1"/>
</dbReference>
<dbReference type="RefSeq" id="WP_378592602.1">
    <property type="nucleotide sequence ID" value="NZ_JBHSKD010000027.1"/>
</dbReference>
<evidence type="ECO:0000259" key="1">
    <source>
        <dbReference type="Pfam" id="PF01636"/>
    </source>
</evidence>